<dbReference type="EMBL" id="AAPJ01000003">
    <property type="protein sequence ID" value="EAS49903.1"/>
    <property type="molecule type" value="Genomic_DNA"/>
</dbReference>
<dbReference type="HOGENOM" id="CLU_1968041_0_0_5"/>
<proteinExistence type="predicted"/>
<gene>
    <name evidence="1" type="ORF">SI859A1_01256</name>
</gene>
<sequence length="127" mass="13097">MGDTASAERPDDGVALVDGAAEAGDLGAEFGGFVLRVEGHRDRSLGERGHLTGIMARRRQGVVPRAMGSLFFTGDAAGADRVDQAEDCLMHYDCSDGSGGESAGSCPHRWCSSAIASPISSAPFIAL</sequence>
<reference evidence="1 2" key="1">
    <citation type="journal article" date="2008" name="Appl. Environ. Microbiol.">
        <title>Genomic insights into Mn(II) oxidation by the marine alphaproteobacterium Aurantimonas sp. strain SI85-9A1.</title>
        <authorList>
            <person name="Dick G.J."/>
            <person name="Podell S."/>
            <person name="Johnson H.A."/>
            <person name="Rivera-Espinoza Y."/>
            <person name="Bernier-Latmani R."/>
            <person name="McCarthy J.K."/>
            <person name="Torpey J.W."/>
            <person name="Clement B.G."/>
            <person name="Gaasterland T."/>
            <person name="Tebo B.M."/>
        </authorList>
    </citation>
    <scope>NUCLEOTIDE SEQUENCE [LARGE SCALE GENOMIC DNA]</scope>
    <source>
        <strain evidence="1 2">SI85-9A1</strain>
    </source>
</reference>
<comment type="caution">
    <text evidence="1">The sequence shown here is derived from an EMBL/GenBank/DDBJ whole genome shotgun (WGS) entry which is preliminary data.</text>
</comment>
<protein>
    <submittedName>
        <fullName evidence="1">Uncharacterized protein</fullName>
    </submittedName>
</protein>
<evidence type="ECO:0000313" key="1">
    <source>
        <dbReference type="EMBL" id="EAS49903.1"/>
    </source>
</evidence>
<accession>Q1YJ64</accession>
<organism evidence="1 2">
    <name type="scientific">Aurantimonas manganoxydans (strain ATCC BAA-1229 / DSM 21871 / SI85-9A1)</name>
    <dbReference type="NCBI Taxonomy" id="287752"/>
    <lineage>
        <taxon>Bacteria</taxon>
        <taxon>Pseudomonadati</taxon>
        <taxon>Pseudomonadota</taxon>
        <taxon>Alphaproteobacteria</taxon>
        <taxon>Hyphomicrobiales</taxon>
        <taxon>Aurantimonadaceae</taxon>
        <taxon>Aurantimonas</taxon>
    </lineage>
</organism>
<name>Q1YJ64_AURMS</name>
<dbReference type="BioCyc" id="AURANTIMONAS:SI859A1_01256-MONOMER"/>
<evidence type="ECO:0000313" key="2">
    <source>
        <dbReference type="Proteomes" id="UP000000321"/>
    </source>
</evidence>
<dbReference type="AlphaFoldDB" id="Q1YJ64"/>
<dbReference type="Proteomes" id="UP000000321">
    <property type="component" value="Unassembled WGS sequence"/>
</dbReference>
<keyword evidence="2" id="KW-1185">Reference proteome</keyword>